<reference evidence="2 3" key="1">
    <citation type="journal article" date="2013" name="Genome Announc.">
        <title>Complete Genome Sequence of the Solvent Producer Clostridium saccharobutylicum NCP262 (DSM 13864).</title>
        <authorList>
            <person name="Poehlein A."/>
            <person name="Hartwich K."/>
            <person name="Krabben P."/>
            <person name="Ehrenreich A."/>
            <person name="Liebl W."/>
            <person name="Durre P."/>
            <person name="Gottschalk G."/>
            <person name="Daniel R."/>
        </authorList>
    </citation>
    <scope>NUCLEOTIDE SEQUENCE [LARGE SCALE GENOMIC DNA]</scope>
    <source>
        <strain evidence="2">DSM 13864</strain>
    </source>
</reference>
<sequence>MDLYMNSLINQYCNKTKKCVAFELLPGEWPYYDVDDIENEKLQLRQEYVDSCLKSAQTIWKRCNFSSELIVLYEDKYSCSHKKEKEFIEKCLESLKCLVFHFEWNDDEEKLNGTRYIWNTDRINSKRLFRKIILSDIRECTELDCAVYIIDNKTKNVFFLYDDRGVDVYSDNEDFIQRMKSYNDLCQF</sequence>
<keyword evidence="3" id="KW-1185">Reference proteome</keyword>
<dbReference type="KEGG" id="csb:CLSA_c19810"/>
<gene>
    <name evidence="2" type="ORF">CLSA_c19810</name>
</gene>
<evidence type="ECO:0000313" key="3">
    <source>
        <dbReference type="Proteomes" id="UP000017118"/>
    </source>
</evidence>
<dbReference type="AlphaFoldDB" id="U5MQV5"/>
<dbReference type="InterPro" id="IPR024976">
    <property type="entry name" value="DUF3885"/>
</dbReference>
<dbReference type="Pfam" id="PF13021">
    <property type="entry name" value="DUF3885"/>
    <property type="match status" value="1"/>
</dbReference>
<dbReference type="RefSeq" id="WP_022745958.1">
    <property type="nucleotide sequence ID" value="NC_022571.1"/>
</dbReference>
<dbReference type="HOGENOM" id="CLU_1438812_0_0_9"/>
<proteinExistence type="predicted"/>
<accession>U5MQV5</accession>
<evidence type="ECO:0000313" key="2">
    <source>
        <dbReference type="EMBL" id="AGX42965.1"/>
    </source>
</evidence>
<feature type="domain" description="DUF3885" evidence="1">
    <location>
        <begin position="20"/>
        <end position="180"/>
    </location>
</feature>
<protein>
    <recommendedName>
        <fullName evidence="1">DUF3885 domain-containing protein</fullName>
    </recommendedName>
</protein>
<evidence type="ECO:0000259" key="1">
    <source>
        <dbReference type="Pfam" id="PF13021"/>
    </source>
</evidence>
<name>U5MQV5_CLOSA</name>
<dbReference type="OrthoDB" id="9429671at2"/>
<dbReference type="GeneID" id="55474445"/>
<dbReference type="EMBL" id="CP006721">
    <property type="protein sequence ID" value="AGX42965.1"/>
    <property type="molecule type" value="Genomic_DNA"/>
</dbReference>
<dbReference type="Proteomes" id="UP000017118">
    <property type="component" value="Chromosome"/>
</dbReference>
<organism evidence="2 3">
    <name type="scientific">Clostridium saccharobutylicum DSM 13864</name>
    <dbReference type="NCBI Taxonomy" id="1345695"/>
    <lineage>
        <taxon>Bacteria</taxon>
        <taxon>Bacillati</taxon>
        <taxon>Bacillota</taxon>
        <taxon>Clostridia</taxon>
        <taxon>Eubacteriales</taxon>
        <taxon>Clostridiaceae</taxon>
        <taxon>Clostridium</taxon>
    </lineage>
</organism>
<dbReference type="PATRIC" id="fig|1345695.10.peg.2442"/>